<keyword evidence="2" id="KW-0326">Glycosidase</keyword>
<dbReference type="SUPFAM" id="SSF74650">
    <property type="entry name" value="Galactose mutarotase-like"/>
    <property type="match status" value="1"/>
</dbReference>
<feature type="domain" description="Glycoside hydrolase family 31 TIM barrel" evidence="3">
    <location>
        <begin position="245"/>
        <end position="565"/>
    </location>
</feature>
<gene>
    <name evidence="6" type="ORF">ENS59_07290</name>
</gene>
<accession>A0A7C3IHN3</accession>
<dbReference type="CDD" id="cd14752">
    <property type="entry name" value="GH31_N"/>
    <property type="match status" value="1"/>
</dbReference>
<dbReference type="Pfam" id="PF01055">
    <property type="entry name" value="Glyco_hydro_31_2nd"/>
    <property type="match status" value="1"/>
</dbReference>
<dbReference type="PANTHER" id="PTHR22762">
    <property type="entry name" value="ALPHA-GLUCOSIDASE"/>
    <property type="match status" value="1"/>
</dbReference>
<dbReference type="Gene3D" id="2.60.40.1760">
    <property type="entry name" value="glycosyl hydrolase (family 31)"/>
    <property type="match status" value="1"/>
</dbReference>
<dbReference type="InterPro" id="IPR048395">
    <property type="entry name" value="Glyco_hydro_31_C"/>
</dbReference>
<keyword evidence="2" id="KW-0378">Hydrolase</keyword>
<dbReference type="InterPro" id="IPR011013">
    <property type="entry name" value="Gal_mutarotase_sf_dom"/>
</dbReference>
<dbReference type="AlphaFoldDB" id="A0A7C3IHN3"/>
<sequence length="781" mass="88570">MNYRKIDTPENYVFDTIPVQLSLSVVDRGVYRLRGKSERWIGGSGSMAGLDWTGLSQSQGETSAALADCTCTLDDRGILNLSLKGTTLLEGKGFGICGTKWILRFAYDERTKFFGLGGKNLGFELSGKRTLFWNTDLFAEFDWAEIADSRADPLYASFPVLIGRRVADEGSPAKAPLWWAIVMDNPWPGFMNIGAGEGIFAAASTPFQKYLYLGAHNGEPDVWFFAETTPQRLVQKIQILQGRFALPPLWALGHQQCRWGYRFYADLNRIAGEYEKRQIPNDGLWLDIDYMEGFRVFTMNKEHFHNPKEEIGSLTARGYRVVPILDPGLRRDEAFHQYNEAKKRDILCKTIEGRDYIGFVWPGYTVFPDFSLEEARAFWAQEVAKFTELGFSGYWIDMNDPATGSVPLEDMRFGRGTQDHGAFHNQYALGMAMATRQGLEQVRPRERPFIISRSSYLGMAKYSGMWTGDNVSNKTHLAKSLPFSLNLSVSGMPFNGPDVPGFAGDADARLMECWYKAGFLFPFLRNHSVAGSQDQEPWTRGPATEKVVAEYIRSRYKLLPYIYQLWIAQEERGEPVLRPLWYHWPEADWTCHCDDEYTLGEALLHAPVLDPGKTKREVQLPAGTWFDWNRGRFLSGDRKLTVKTSRLETPLYLKSGSVIPFLPGIRTTNEKDLRRVDFLFIVSEGEQGLYRYCADDGETMAYRDGLRSELELRYDLTDGVLHLEVAVTNAAYGPINYRIMVPCVSSVRSVEVNGTELSLGREKLRFAGVENRVRASEVLLA</sequence>
<evidence type="ECO:0000256" key="2">
    <source>
        <dbReference type="RuleBase" id="RU361185"/>
    </source>
</evidence>
<dbReference type="InterPro" id="IPR025887">
    <property type="entry name" value="Glyco_hydro_31_N_dom"/>
</dbReference>
<dbReference type="GO" id="GO:0004553">
    <property type="term" value="F:hydrolase activity, hydrolyzing O-glycosyl compounds"/>
    <property type="evidence" value="ECO:0007669"/>
    <property type="project" value="InterPro"/>
</dbReference>
<comment type="caution">
    <text evidence="6">The sequence shown here is derived from an EMBL/GenBank/DDBJ whole genome shotgun (WGS) entry which is preliminary data.</text>
</comment>
<proteinExistence type="inferred from homology"/>
<evidence type="ECO:0008006" key="7">
    <source>
        <dbReference type="Google" id="ProtNLM"/>
    </source>
</evidence>
<dbReference type="InterPro" id="IPR017853">
    <property type="entry name" value="GH"/>
</dbReference>
<dbReference type="Pfam" id="PF13802">
    <property type="entry name" value="Gal_mutarotas_2"/>
    <property type="match status" value="1"/>
</dbReference>
<evidence type="ECO:0000259" key="4">
    <source>
        <dbReference type="Pfam" id="PF13802"/>
    </source>
</evidence>
<evidence type="ECO:0000313" key="6">
    <source>
        <dbReference type="EMBL" id="HFH29301.1"/>
    </source>
</evidence>
<reference evidence="6" key="1">
    <citation type="journal article" date="2020" name="mSystems">
        <title>Genome- and Community-Level Interaction Insights into Carbon Utilization and Element Cycling Functions of Hydrothermarchaeota in Hydrothermal Sediment.</title>
        <authorList>
            <person name="Zhou Z."/>
            <person name="Liu Y."/>
            <person name="Xu W."/>
            <person name="Pan J."/>
            <person name="Luo Z.H."/>
            <person name="Li M."/>
        </authorList>
    </citation>
    <scope>NUCLEOTIDE SEQUENCE [LARGE SCALE GENOMIC DNA]</scope>
    <source>
        <strain evidence="6">SpSt-503</strain>
    </source>
</reference>
<dbReference type="GO" id="GO:0030246">
    <property type="term" value="F:carbohydrate binding"/>
    <property type="evidence" value="ECO:0007669"/>
    <property type="project" value="InterPro"/>
</dbReference>
<dbReference type="GO" id="GO:0005975">
    <property type="term" value="P:carbohydrate metabolic process"/>
    <property type="evidence" value="ECO:0007669"/>
    <property type="project" value="InterPro"/>
</dbReference>
<comment type="similarity">
    <text evidence="1 2">Belongs to the glycosyl hydrolase 31 family.</text>
</comment>
<evidence type="ECO:0000259" key="3">
    <source>
        <dbReference type="Pfam" id="PF01055"/>
    </source>
</evidence>
<organism evidence="6">
    <name type="scientific">Gracilinema caldarium</name>
    <dbReference type="NCBI Taxonomy" id="215591"/>
    <lineage>
        <taxon>Bacteria</taxon>
        <taxon>Pseudomonadati</taxon>
        <taxon>Spirochaetota</taxon>
        <taxon>Spirochaetia</taxon>
        <taxon>Spirochaetales</taxon>
        <taxon>Breznakiellaceae</taxon>
        <taxon>Gracilinema</taxon>
    </lineage>
</organism>
<protein>
    <recommendedName>
        <fullName evidence="7">Alpha-glucosidase</fullName>
    </recommendedName>
</protein>
<dbReference type="Pfam" id="PF21365">
    <property type="entry name" value="Glyco_hydro_31_3rd"/>
    <property type="match status" value="1"/>
</dbReference>
<dbReference type="Gene3D" id="3.20.20.80">
    <property type="entry name" value="Glycosidases"/>
    <property type="match status" value="2"/>
</dbReference>
<dbReference type="Gene3D" id="2.60.40.1180">
    <property type="entry name" value="Golgi alpha-mannosidase II"/>
    <property type="match status" value="2"/>
</dbReference>
<feature type="domain" description="Glycoside hydrolase family 31 N-terminal" evidence="4">
    <location>
        <begin position="100"/>
        <end position="189"/>
    </location>
</feature>
<dbReference type="InterPro" id="IPR000322">
    <property type="entry name" value="Glyco_hydro_31_TIM"/>
</dbReference>
<dbReference type="PANTHER" id="PTHR22762:SF120">
    <property type="entry name" value="HETEROGLYCAN GLUCOSIDASE 1"/>
    <property type="match status" value="1"/>
</dbReference>
<feature type="domain" description="Glycosyl hydrolase family 31 C-terminal" evidence="5">
    <location>
        <begin position="573"/>
        <end position="659"/>
    </location>
</feature>
<evidence type="ECO:0000256" key="1">
    <source>
        <dbReference type="ARBA" id="ARBA00007806"/>
    </source>
</evidence>
<dbReference type="SUPFAM" id="SSF51445">
    <property type="entry name" value="(Trans)glycosidases"/>
    <property type="match status" value="1"/>
</dbReference>
<dbReference type="EMBL" id="DSVL01000224">
    <property type="protein sequence ID" value="HFH29301.1"/>
    <property type="molecule type" value="Genomic_DNA"/>
</dbReference>
<name>A0A7C3IHN3_9SPIR</name>
<dbReference type="SUPFAM" id="SSF51011">
    <property type="entry name" value="Glycosyl hydrolase domain"/>
    <property type="match status" value="1"/>
</dbReference>
<evidence type="ECO:0000259" key="5">
    <source>
        <dbReference type="Pfam" id="PF21365"/>
    </source>
</evidence>
<dbReference type="InterPro" id="IPR013780">
    <property type="entry name" value="Glyco_hydro_b"/>
</dbReference>